<dbReference type="RefSeq" id="XP_020087131.1">
    <property type="nucleotide sequence ID" value="XM_020231542.1"/>
</dbReference>
<reference evidence="3" key="2">
    <citation type="submission" date="2025-08" db="UniProtKB">
        <authorList>
            <consortium name="RefSeq"/>
        </authorList>
    </citation>
    <scope>IDENTIFICATION</scope>
    <source>
        <tissue evidence="3">Leaf</tissue>
    </source>
</reference>
<dbReference type="Proteomes" id="UP000515123">
    <property type="component" value="Linkage group 4"/>
</dbReference>
<feature type="transmembrane region" description="Helical" evidence="1">
    <location>
        <begin position="31"/>
        <end position="64"/>
    </location>
</feature>
<organism evidence="2 3">
    <name type="scientific">Ananas comosus</name>
    <name type="common">Pineapple</name>
    <name type="synonym">Ananas ananas</name>
    <dbReference type="NCBI Taxonomy" id="4615"/>
    <lineage>
        <taxon>Eukaryota</taxon>
        <taxon>Viridiplantae</taxon>
        <taxon>Streptophyta</taxon>
        <taxon>Embryophyta</taxon>
        <taxon>Tracheophyta</taxon>
        <taxon>Spermatophyta</taxon>
        <taxon>Magnoliopsida</taxon>
        <taxon>Liliopsida</taxon>
        <taxon>Poales</taxon>
        <taxon>Bromeliaceae</taxon>
        <taxon>Bromelioideae</taxon>
        <taxon>Ananas</taxon>
    </lineage>
</organism>
<evidence type="ECO:0000313" key="3">
    <source>
        <dbReference type="RefSeq" id="XP_020087131.1"/>
    </source>
</evidence>
<feature type="transmembrane region" description="Helical" evidence="1">
    <location>
        <begin position="120"/>
        <end position="141"/>
    </location>
</feature>
<dbReference type="PANTHER" id="PTHR35471">
    <property type="entry name" value="OS07G0223700 PROTEIN"/>
    <property type="match status" value="1"/>
</dbReference>
<reference evidence="2" key="1">
    <citation type="journal article" date="2015" name="Nat. Genet.">
        <title>The pineapple genome and the evolution of CAM photosynthesis.</title>
        <authorList>
            <person name="Ming R."/>
            <person name="VanBuren R."/>
            <person name="Wai C.M."/>
            <person name="Tang H."/>
            <person name="Schatz M.C."/>
            <person name="Bowers J.E."/>
            <person name="Lyons E."/>
            <person name="Wang M.L."/>
            <person name="Chen J."/>
            <person name="Biggers E."/>
            <person name="Zhang J."/>
            <person name="Huang L."/>
            <person name="Zhang L."/>
            <person name="Miao W."/>
            <person name="Zhang J."/>
            <person name="Ye Z."/>
            <person name="Miao C."/>
            <person name="Lin Z."/>
            <person name="Wang H."/>
            <person name="Zhou H."/>
            <person name="Yim W.C."/>
            <person name="Priest H.D."/>
            <person name="Zheng C."/>
            <person name="Woodhouse M."/>
            <person name="Edger P.P."/>
            <person name="Guyot R."/>
            <person name="Guo H.B."/>
            <person name="Guo H."/>
            <person name="Zheng G."/>
            <person name="Singh R."/>
            <person name="Sharma A."/>
            <person name="Min X."/>
            <person name="Zheng Y."/>
            <person name="Lee H."/>
            <person name="Gurtowski J."/>
            <person name="Sedlazeck F.J."/>
            <person name="Harkess A."/>
            <person name="McKain M.R."/>
            <person name="Liao Z."/>
            <person name="Fang J."/>
            <person name="Liu J."/>
            <person name="Zhang X."/>
            <person name="Zhang Q."/>
            <person name="Hu W."/>
            <person name="Qin Y."/>
            <person name="Wang K."/>
            <person name="Chen L.Y."/>
            <person name="Shirley N."/>
            <person name="Lin Y.R."/>
            <person name="Liu L.Y."/>
            <person name="Hernandez A.G."/>
            <person name="Wright C.L."/>
            <person name="Bulone V."/>
            <person name="Tuskan G.A."/>
            <person name="Heath K."/>
            <person name="Zee F."/>
            <person name="Moore P.H."/>
            <person name="Sunkar R."/>
            <person name="Leebens-Mack J.H."/>
            <person name="Mockler T."/>
            <person name="Bennetzen J.L."/>
            <person name="Freeling M."/>
            <person name="Sankoff D."/>
            <person name="Paterson A.H."/>
            <person name="Zhu X."/>
            <person name="Yang X."/>
            <person name="Smith J.A."/>
            <person name="Cushman J.C."/>
            <person name="Paull R.E."/>
            <person name="Yu Q."/>
        </authorList>
    </citation>
    <scope>NUCLEOTIDE SEQUENCE [LARGE SCALE GENOMIC DNA]</scope>
    <source>
        <strain evidence="2">cv. F153</strain>
    </source>
</reference>
<name>A0A6P5ETP9_ANACO</name>
<evidence type="ECO:0000256" key="1">
    <source>
        <dbReference type="SAM" id="Phobius"/>
    </source>
</evidence>
<evidence type="ECO:0000313" key="2">
    <source>
        <dbReference type="Proteomes" id="UP000515123"/>
    </source>
</evidence>
<keyword evidence="1" id="KW-0472">Membrane</keyword>
<protein>
    <submittedName>
        <fullName evidence="3">Uncharacterized protein LOC109709351 isoform X1</fullName>
    </submittedName>
</protein>
<dbReference type="OrthoDB" id="1916950at2759"/>
<keyword evidence="2" id="KW-1185">Reference proteome</keyword>
<proteinExistence type="predicted"/>
<sequence length="188" mass="21015">MPWSSSSSLCSRVRSWVRDYDRIQSLAVTLLYIQIGCALLGSLGALFNGVLLINLVVALFALVAIESSSQSLGRTYAVLLVCAIVLDISWFIFFSRTIWYACLVYRTLTGSIAPEKYGPLFAFSVKLALSMQTIGFSVRLCSSVLWIQMYRLGIPSFNSIREEDFDVRENFLNSNSDDNLDCFLNDSA</sequence>
<dbReference type="GeneID" id="109709351"/>
<dbReference type="PANTHER" id="PTHR35471:SF1">
    <property type="entry name" value="OS07G0223700 PROTEIN"/>
    <property type="match status" value="1"/>
</dbReference>
<keyword evidence="1" id="KW-1133">Transmembrane helix</keyword>
<feature type="transmembrane region" description="Helical" evidence="1">
    <location>
        <begin position="76"/>
        <end position="100"/>
    </location>
</feature>
<dbReference type="AlphaFoldDB" id="A0A6P5ETP9"/>
<keyword evidence="1" id="KW-0812">Transmembrane</keyword>
<accession>A0A6P5ETP9</accession>
<gene>
    <name evidence="3" type="primary">LOC109709351</name>
</gene>